<proteinExistence type="predicted"/>
<feature type="region of interest" description="Disordered" evidence="1">
    <location>
        <begin position="1"/>
        <end position="73"/>
    </location>
</feature>
<name>A0A8C9GMS0_9PRIM</name>
<sequence length="319" mass="36207">EKKTEEGEGEERIKHAMTGRDKGKTEREEKETRRGSQTERNRHTKAQGVSRCPEVSVGPWQRRQQPPSPKFPRAAFSIRLKLVEAHELDEDEGFGDWTKRPEQREQSPEGEQEYRPRLHACEKDSDEVHLEELSLSKEGSDPEDTVQDSLVATGAEEEQEEDQKCQQPRTPRHLVLEGFIEDSLPPLSPITKLVDRTESLNDSIEKSDSMKKSKPNLPISKTDQWLKQYTQAIETTGPTPKLACHVSIKLPKMTVASTKSQWETGKVKAQSDIVAGDMSKKSLWEKKGGSHTPSRNRYTFMATRHRKYDKVLAEGGLAP</sequence>
<dbReference type="PRINTS" id="PR01083">
    <property type="entry name" value="LYMPHSPCIFIC"/>
</dbReference>
<feature type="compositionally biased region" description="Basic and acidic residues" evidence="1">
    <location>
        <begin position="1"/>
        <end position="41"/>
    </location>
</feature>
<feature type="region of interest" description="Disordered" evidence="1">
    <location>
        <begin position="89"/>
        <end position="170"/>
    </location>
</feature>
<protein>
    <submittedName>
        <fullName evidence="2">Uncharacterized protein</fullName>
    </submittedName>
</protein>
<dbReference type="GO" id="GO:0007165">
    <property type="term" value="P:signal transduction"/>
    <property type="evidence" value="ECO:0007669"/>
    <property type="project" value="InterPro"/>
</dbReference>
<evidence type="ECO:0000313" key="2">
    <source>
        <dbReference type="Ensembl" id="ENSPTEP00000007311.1"/>
    </source>
</evidence>
<dbReference type="Ensembl" id="ENSPTET00000011164.1">
    <property type="protein sequence ID" value="ENSPTEP00000007311.1"/>
    <property type="gene ID" value="ENSPTEG00000008321.1"/>
</dbReference>
<keyword evidence="3" id="KW-1185">Reference proteome</keyword>
<feature type="compositionally biased region" description="Basic and acidic residues" evidence="1">
    <location>
        <begin position="97"/>
        <end position="140"/>
    </location>
</feature>
<dbReference type="Pfam" id="PF02029">
    <property type="entry name" value="Caldesmon"/>
    <property type="match status" value="1"/>
</dbReference>
<dbReference type="GO" id="GO:0003779">
    <property type="term" value="F:actin binding"/>
    <property type="evidence" value="ECO:0007669"/>
    <property type="project" value="InterPro"/>
</dbReference>
<accession>A0A8C9GMS0</accession>
<evidence type="ECO:0000256" key="1">
    <source>
        <dbReference type="SAM" id="MobiDB-lite"/>
    </source>
</evidence>
<reference evidence="2" key="1">
    <citation type="submission" date="2025-08" db="UniProtKB">
        <authorList>
            <consortium name="Ensembl"/>
        </authorList>
    </citation>
    <scope>IDENTIFICATION</scope>
</reference>
<dbReference type="InterPro" id="IPR006018">
    <property type="entry name" value="Caldesmon_LSP"/>
</dbReference>
<evidence type="ECO:0000313" key="3">
    <source>
        <dbReference type="Proteomes" id="UP000694416"/>
    </source>
</evidence>
<dbReference type="PANTHER" id="PTHR18949">
    <property type="entry name" value="CALDESMON"/>
    <property type="match status" value="1"/>
</dbReference>
<dbReference type="PANTHER" id="PTHR18949:SF1">
    <property type="entry name" value="LYMPHOCYTE-SPECIFIC PROTEIN 1"/>
    <property type="match status" value="1"/>
</dbReference>
<dbReference type="AlphaFoldDB" id="A0A8C9GMS0"/>
<dbReference type="InterPro" id="IPR002211">
    <property type="entry name" value="Lymphspecific"/>
</dbReference>
<reference evidence="2" key="2">
    <citation type="submission" date="2025-09" db="UniProtKB">
        <authorList>
            <consortium name="Ensembl"/>
        </authorList>
    </citation>
    <scope>IDENTIFICATION</scope>
</reference>
<organism evidence="2 3">
    <name type="scientific">Piliocolobus tephrosceles</name>
    <name type="common">Ugandan red Colobus</name>
    <dbReference type="NCBI Taxonomy" id="591936"/>
    <lineage>
        <taxon>Eukaryota</taxon>
        <taxon>Metazoa</taxon>
        <taxon>Chordata</taxon>
        <taxon>Craniata</taxon>
        <taxon>Vertebrata</taxon>
        <taxon>Euteleostomi</taxon>
        <taxon>Mammalia</taxon>
        <taxon>Eutheria</taxon>
        <taxon>Euarchontoglires</taxon>
        <taxon>Primates</taxon>
        <taxon>Haplorrhini</taxon>
        <taxon>Catarrhini</taxon>
        <taxon>Cercopithecidae</taxon>
        <taxon>Colobinae</taxon>
        <taxon>Piliocolobus</taxon>
    </lineage>
</organism>
<dbReference type="Proteomes" id="UP000694416">
    <property type="component" value="Unplaced"/>
</dbReference>